<protein>
    <submittedName>
        <fullName evidence="8">Uncharacterized protein</fullName>
    </submittedName>
</protein>
<dbReference type="AlphaFoldDB" id="A0AA38PNZ0"/>
<sequence>IKQDVSFNSRVVSAHWDDSVDRWTVTLEDSQAQFLSLCTGIALRYHMPEFKGIDKFKGEVHHTLRWLEKYNFKGKKVRGIGTGATGVHMIQEL</sequence>
<evidence type="ECO:0000256" key="3">
    <source>
        <dbReference type="ARBA" id="ARBA00022630"/>
    </source>
</evidence>
<keyword evidence="7" id="KW-0503">Monooxygenase</keyword>
<evidence type="ECO:0000256" key="6">
    <source>
        <dbReference type="ARBA" id="ARBA00023002"/>
    </source>
</evidence>
<organism evidence="8 9">
    <name type="scientific">Lentinula detonsa</name>
    <dbReference type="NCBI Taxonomy" id="2804962"/>
    <lineage>
        <taxon>Eukaryota</taxon>
        <taxon>Fungi</taxon>
        <taxon>Dikarya</taxon>
        <taxon>Basidiomycota</taxon>
        <taxon>Agaricomycotina</taxon>
        <taxon>Agaricomycetes</taxon>
        <taxon>Agaricomycetidae</taxon>
        <taxon>Agaricales</taxon>
        <taxon>Marasmiineae</taxon>
        <taxon>Omphalotaceae</taxon>
        <taxon>Lentinula</taxon>
    </lineage>
</organism>
<evidence type="ECO:0000256" key="5">
    <source>
        <dbReference type="ARBA" id="ARBA00022857"/>
    </source>
</evidence>
<evidence type="ECO:0000313" key="8">
    <source>
        <dbReference type="EMBL" id="KAJ3978891.1"/>
    </source>
</evidence>
<keyword evidence="3" id="KW-0285">Flavoprotein</keyword>
<feature type="non-terminal residue" evidence="8">
    <location>
        <position position="1"/>
    </location>
</feature>
<evidence type="ECO:0000256" key="1">
    <source>
        <dbReference type="ARBA" id="ARBA00001974"/>
    </source>
</evidence>
<keyword evidence="6" id="KW-0560">Oxidoreductase</keyword>
<dbReference type="PANTHER" id="PTHR43098:SF3">
    <property type="entry name" value="L-ORNITHINE N(5)-MONOOXYGENASE-RELATED"/>
    <property type="match status" value="1"/>
</dbReference>
<proteinExistence type="inferred from homology"/>
<dbReference type="PANTHER" id="PTHR43098">
    <property type="entry name" value="L-ORNITHINE N(5)-MONOOXYGENASE-RELATED"/>
    <property type="match status" value="1"/>
</dbReference>
<dbReference type="InterPro" id="IPR036188">
    <property type="entry name" value="FAD/NAD-bd_sf"/>
</dbReference>
<dbReference type="SUPFAM" id="SSF51905">
    <property type="entry name" value="FAD/NAD(P)-binding domain"/>
    <property type="match status" value="1"/>
</dbReference>
<evidence type="ECO:0000256" key="4">
    <source>
        <dbReference type="ARBA" id="ARBA00022827"/>
    </source>
</evidence>
<comment type="cofactor">
    <cofactor evidence="1">
        <name>FAD</name>
        <dbReference type="ChEBI" id="CHEBI:57692"/>
    </cofactor>
</comment>
<dbReference type="GO" id="GO:0004499">
    <property type="term" value="F:N,N-dimethylaniline monooxygenase activity"/>
    <property type="evidence" value="ECO:0007669"/>
    <property type="project" value="InterPro"/>
</dbReference>
<evidence type="ECO:0000256" key="2">
    <source>
        <dbReference type="ARBA" id="ARBA00010139"/>
    </source>
</evidence>
<comment type="similarity">
    <text evidence="2">Belongs to the FAD-binding monooxygenase family.</text>
</comment>
<gene>
    <name evidence="8" type="ORF">F5890DRAFT_1380070</name>
</gene>
<reference evidence="8" key="1">
    <citation type="submission" date="2022-08" db="EMBL/GenBank/DDBJ databases">
        <authorList>
            <consortium name="DOE Joint Genome Institute"/>
            <person name="Min B."/>
            <person name="Riley R."/>
            <person name="Sierra-Patev S."/>
            <person name="Naranjo-Ortiz M."/>
            <person name="Looney B."/>
            <person name="Konkel Z."/>
            <person name="Slot J.C."/>
            <person name="Sakamoto Y."/>
            <person name="Steenwyk J.L."/>
            <person name="Rokas A."/>
            <person name="Carro J."/>
            <person name="Camarero S."/>
            <person name="Ferreira P."/>
            <person name="Molpeceres G."/>
            <person name="Ruiz-Duenas F.J."/>
            <person name="Serrano A."/>
            <person name="Henrissat B."/>
            <person name="Drula E."/>
            <person name="Hughes K.W."/>
            <person name="Mata J.L."/>
            <person name="Ishikawa N.K."/>
            <person name="Vargas-Isla R."/>
            <person name="Ushijima S."/>
            <person name="Smith C.A."/>
            <person name="Ahrendt S."/>
            <person name="Andreopoulos W."/>
            <person name="He G."/>
            <person name="Labutti K."/>
            <person name="Lipzen A."/>
            <person name="Ng V."/>
            <person name="Sandor L."/>
            <person name="Barry K."/>
            <person name="Martinez A.T."/>
            <person name="Xiao Y."/>
            <person name="Gibbons J.G."/>
            <person name="Terashima K."/>
            <person name="Hibbett D.S."/>
            <person name="Grigoriev I.V."/>
        </authorList>
    </citation>
    <scope>NUCLEOTIDE SEQUENCE</scope>
    <source>
        <strain evidence="8">TFB7829</strain>
    </source>
</reference>
<evidence type="ECO:0000256" key="7">
    <source>
        <dbReference type="ARBA" id="ARBA00023033"/>
    </source>
</evidence>
<dbReference type="InterPro" id="IPR020946">
    <property type="entry name" value="Flavin_mOase-like"/>
</dbReference>
<dbReference type="GO" id="GO:0050660">
    <property type="term" value="F:flavin adenine dinucleotide binding"/>
    <property type="evidence" value="ECO:0007669"/>
    <property type="project" value="InterPro"/>
</dbReference>
<dbReference type="Proteomes" id="UP001163850">
    <property type="component" value="Unassembled WGS sequence"/>
</dbReference>
<dbReference type="Gene3D" id="3.50.50.60">
    <property type="entry name" value="FAD/NAD(P)-binding domain"/>
    <property type="match status" value="1"/>
</dbReference>
<accession>A0AA38PNZ0</accession>
<dbReference type="Pfam" id="PF00743">
    <property type="entry name" value="FMO-like"/>
    <property type="match status" value="1"/>
</dbReference>
<dbReference type="InterPro" id="IPR050775">
    <property type="entry name" value="FAD-binding_Monooxygenases"/>
</dbReference>
<name>A0AA38PNZ0_9AGAR</name>
<comment type="caution">
    <text evidence="8">The sequence shown here is derived from an EMBL/GenBank/DDBJ whole genome shotgun (WGS) entry which is preliminary data.</text>
</comment>
<dbReference type="EMBL" id="MU802630">
    <property type="protein sequence ID" value="KAJ3978891.1"/>
    <property type="molecule type" value="Genomic_DNA"/>
</dbReference>
<evidence type="ECO:0000313" key="9">
    <source>
        <dbReference type="Proteomes" id="UP001163850"/>
    </source>
</evidence>
<dbReference type="GO" id="GO:0050661">
    <property type="term" value="F:NADP binding"/>
    <property type="evidence" value="ECO:0007669"/>
    <property type="project" value="InterPro"/>
</dbReference>
<keyword evidence="4" id="KW-0274">FAD</keyword>
<feature type="non-terminal residue" evidence="8">
    <location>
        <position position="93"/>
    </location>
</feature>
<keyword evidence="5" id="KW-0521">NADP</keyword>